<evidence type="ECO:0000313" key="2">
    <source>
        <dbReference type="EMBL" id="KEY71669.1"/>
    </source>
</evidence>
<name>A0A084B290_STACB</name>
<feature type="compositionally biased region" description="Basic residues" evidence="1">
    <location>
        <begin position="224"/>
        <end position="237"/>
    </location>
</feature>
<accession>A0A084B290</accession>
<gene>
    <name evidence="2" type="ORF">S7711_11447</name>
</gene>
<evidence type="ECO:0008006" key="4">
    <source>
        <dbReference type="Google" id="ProtNLM"/>
    </source>
</evidence>
<dbReference type="AlphaFoldDB" id="A0A084B290"/>
<evidence type="ECO:0000256" key="1">
    <source>
        <dbReference type="SAM" id="MobiDB-lite"/>
    </source>
</evidence>
<protein>
    <recommendedName>
        <fullName evidence="4">Chromo domain-containing protein</fullName>
    </recommendedName>
</protein>
<feature type="region of interest" description="Disordered" evidence="1">
    <location>
        <begin position="224"/>
        <end position="254"/>
    </location>
</feature>
<dbReference type="HOGENOM" id="CLU_077748_0_0_1"/>
<feature type="region of interest" description="Disordered" evidence="1">
    <location>
        <begin position="57"/>
        <end position="123"/>
    </location>
</feature>
<reference evidence="2 3" key="1">
    <citation type="journal article" date="2014" name="BMC Genomics">
        <title>Comparative genome sequencing reveals chemotype-specific gene clusters in the toxigenic black mold Stachybotrys.</title>
        <authorList>
            <person name="Semeiks J."/>
            <person name="Borek D."/>
            <person name="Otwinowski Z."/>
            <person name="Grishin N.V."/>
        </authorList>
    </citation>
    <scope>NUCLEOTIDE SEQUENCE [LARGE SCALE GENOMIC DNA]</scope>
    <source>
        <strain evidence="3">CBS 109288 / IBT 7711</strain>
    </source>
</reference>
<feature type="compositionally biased region" description="Polar residues" evidence="1">
    <location>
        <begin position="165"/>
        <end position="175"/>
    </location>
</feature>
<feature type="compositionally biased region" description="Basic and acidic residues" evidence="1">
    <location>
        <begin position="135"/>
        <end position="148"/>
    </location>
</feature>
<feature type="region of interest" description="Disordered" evidence="1">
    <location>
        <begin position="135"/>
        <end position="191"/>
    </location>
</feature>
<proteinExistence type="predicted"/>
<feature type="compositionally biased region" description="Polar residues" evidence="1">
    <location>
        <begin position="94"/>
        <end position="108"/>
    </location>
</feature>
<keyword evidence="3" id="KW-1185">Reference proteome</keyword>
<dbReference type="EMBL" id="KL648212">
    <property type="protein sequence ID" value="KEY71669.1"/>
    <property type="molecule type" value="Genomic_DNA"/>
</dbReference>
<organism evidence="2 3">
    <name type="scientific">Stachybotrys chartarum (strain CBS 109288 / IBT 7711)</name>
    <name type="common">Toxic black mold</name>
    <name type="synonym">Stilbospora chartarum</name>
    <dbReference type="NCBI Taxonomy" id="1280523"/>
    <lineage>
        <taxon>Eukaryota</taxon>
        <taxon>Fungi</taxon>
        <taxon>Dikarya</taxon>
        <taxon>Ascomycota</taxon>
        <taxon>Pezizomycotina</taxon>
        <taxon>Sordariomycetes</taxon>
        <taxon>Hypocreomycetidae</taxon>
        <taxon>Hypocreales</taxon>
        <taxon>Stachybotryaceae</taxon>
        <taxon>Stachybotrys</taxon>
    </lineage>
</organism>
<dbReference type="Proteomes" id="UP000028045">
    <property type="component" value="Unassembled WGS sequence"/>
</dbReference>
<feature type="compositionally biased region" description="Pro residues" evidence="1">
    <location>
        <begin position="63"/>
        <end position="73"/>
    </location>
</feature>
<evidence type="ECO:0000313" key="3">
    <source>
        <dbReference type="Proteomes" id="UP000028045"/>
    </source>
</evidence>
<sequence>MSMLSFQNKHGAWCTGVIQHRNSPSSTASIFPSFIKSTSHIRLPSLPEFGLTVEDIARSQGPPSCPRTSPSPLPSMAQRLPLSPVPDKAADLGSWQQNQTLNGNGNDYSQEHQDEMVSSDDDELPTIEQIFKEATQRKMRTESQRDNKTPSVHQPIKRGREEDNQSFSEKTTPVTKQRKDNEPQWQNHSTLPRLRAEITPSARYSYILDDQAMNPPLLSCVNGKRRVTNKSKKHLKPTRNTQASKNRQPETEKGDTYEVACLLARYRHEFFLEWKLNGSRGWVKSSDVLDKAMIKDFIKKYSGFDEGFDLI</sequence>